<dbReference type="CDD" id="cd02042">
    <property type="entry name" value="ParAB_family"/>
    <property type="match status" value="1"/>
</dbReference>
<dbReference type="SUPFAM" id="SSF52540">
    <property type="entry name" value="P-loop containing nucleoside triphosphate hydrolases"/>
    <property type="match status" value="1"/>
</dbReference>
<dbReference type="EMBL" id="JAVIKH010000015">
    <property type="protein sequence ID" value="MDX8336897.1"/>
    <property type="molecule type" value="Genomic_DNA"/>
</dbReference>
<dbReference type="InterPro" id="IPR050678">
    <property type="entry name" value="DNA_Partitioning_ATPase"/>
</dbReference>
<organism evidence="2 3">
    <name type="scientific">Candidatus Cetobacterium colombiensis</name>
    <dbReference type="NCBI Taxonomy" id="3073100"/>
    <lineage>
        <taxon>Bacteria</taxon>
        <taxon>Fusobacteriati</taxon>
        <taxon>Fusobacteriota</taxon>
        <taxon>Fusobacteriia</taxon>
        <taxon>Fusobacteriales</taxon>
        <taxon>Fusobacteriaceae</taxon>
        <taxon>Cetobacterium</taxon>
    </lineage>
</organism>
<protein>
    <submittedName>
        <fullName evidence="2">ParA family protein</fullName>
    </submittedName>
</protein>
<dbReference type="Proteomes" id="UP001279681">
    <property type="component" value="Unassembled WGS sequence"/>
</dbReference>
<comment type="caution">
    <text evidence="2">The sequence shown here is derived from an EMBL/GenBank/DDBJ whole genome shotgun (WGS) entry which is preliminary data.</text>
</comment>
<reference evidence="3" key="1">
    <citation type="submission" date="2023-07" db="EMBL/GenBank/DDBJ databases">
        <authorList>
            <person name="Colorado M.A."/>
            <person name="Villamil L.M."/>
            <person name="Melo J.F."/>
            <person name="Rodriguez J.A."/>
            <person name="Ruiz R.Y."/>
        </authorList>
    </citation>
    <scope>NUCLEOTIDE SEQUENCE [LARGE SCALE GENOMIC DNA]</scope>
    <source>
        <strain evidence="3">C33</strain>
    </source>
</reference>
<dbReference type="PANTHER" id="PTHR13696">
    <property type="entry name" value="P-LOOP CONTAINING NUCLEOSIDE TRIPHOSPHATE HYDROLASE"/>
    <property type="match status" value="1"/>
</dbReference>
<dbReference type="Gene3D" id="3.40.50.300">
    <property type="entry name" value="P-loop containing nucleotide triphosphate hydrolases"/>
    <property type="match status" value="1"/>
</dbReference>
<evidence type="ECO:0000259" key="1">
    <source>
        <dbReference type="Pfam" id="PF13614"/>
    </source>
</evidence>
<dbReference type="RefSeq" id="WP_047383321.1">
    <property type="nucleotide sequence ID" value="NZ_JAVIKH010000015.1"/>
</dbReference>
<evidence type="ECO:0000313" key="2">
    <source>
        <dbReference type="EMBL" id="MDX8336897.1"/>
    </source>
</evidence>
<dbReference type="PANTHER" id="PTHR13696:SF99">
    <property type="entry name" value="COBYRINIC ACID AC-DIAMIDE SYNTHASE"/>
    <property type="match status" value="1"/>
</dbReference>
<accession>A0ABU4WBH8</accession>
<proteinExistence type="predicted"/>
<gene>
    <name evidence="2" type="ORF">RFV38_10380</name>
</gene>
<sequence length="248" mass="27461">MAKIISLLNFKGGVGKTTSTHSIGSALSTFEKKVLLVDMDPQGTLTFFSMEDSPNLSVWEVLAEKKDIENCVEKLEEFDLLPSTIELTLAELELNSSYNKEFRLKKAIDKIKDKYDFILIDCPPSLSIFTLNALATSTDLIIPCECELASMEGLNLLLKVLKSPIKHLNPELNLLGILPTKLDGRKKISGEVHEMLLNTHSKVLPAIRINSKLSEIGIEKISIFKADKSSNGAKDYLNVAKVILNDSK</sequence>
<keyword evidence="3" id="KW-1185">Reference proteome</keyword>
<dbReference type="InterPro" id="IPR025669">
    <property type="entry name" value="AAA_dom"/>
</dbReference>
<name>A0ABU4WBH8_9FUSO</name>
<dbReference type="InterPro" id="IPR027417">
    <property type="entry name" value="P-loop_NTPase"/>
</dbReference>
<feature type="domain" description="AAA" evidence="1">
    <location>
        <begin position="2"/>
        <end position="173"/>
    </location>
</feature>
<dbReference type="Pfam" id="PF13614">
    <property type="entry name" value="AAA_31"/>
    <property type="match status" value="1"/>
</dbReference>
<evidence type="ECO:0000313" key="3">
    <source>
        <dbReference type="Proteomes" id="UP001279681"/>
    </source>
</evidence>